<dbReference type="InterPro" id="IPR026034">
    <property type="entry name" value="MreD_proteobac"/>
</dbReference>
<comment type="similarity">
    <text evidence="2 8">Belongs to the MreD family.</text>
</comment>
<feature type="transmembrane region" description="Helical" evidence="9">
    <location>
        <begin position="71"/>
        <end position="90"/>
    </location>
</feature>
<dbReference type="NCBIfam" id="TIGR03426">
    <property type="entry name" value="shape_MreD"/>
    <property type="match status" value="1"/>
</dbReference>
<feature type="transmembrane region" description="Helical" evidence="9">
    <location>
        <begin position="6"/>
        <end position="24"/>
    </location>
</feature>
<evidence type="ECO:0000256" key="3">
    <source>
        <dbReference type="ARBA" id="ARBA00022475"/>
    </source>
</evidence>
<evidence type="ECO:0000256" key="6">
    <source>
        <dbReference type="ARBA" id="ARBA00022989"/>
    </source>
</evidence>
<evidence type="ECO:0000256" key="9">
    <source>
        <dbReference type="SAM" id="Phobius"/>
    </source>
</evidence>
<keyword evidence="5 8" id="KW-0133">Cell shape</keyword>
<gene>
    <name evidence="10" type="primary">mreD</name>
    <name evidence="10" type="ORF">HUK38_12940</name>
</gene>
<sequence>MLIRRDTGIIIATLIIALLLTVLPMSDWLLYFRPQWVALLLIFWILTLPTRVGVFWSFFMGLMLDVTAGTLLGQHALSFSIMGYLVVELQQRLQLFRAWQQALSVWLLLTLERLLSLWVLGAAGQPTPALSYWFATFVGMILWPWLMILLRDLTRTLDIT</sequence>
<evidence type="ECO:0000313" key="11">
    <source>
        <dbReference type="Proteomes" id="UP000548632"/>
    </source>
</evidence>
<keyword evidence="8" id="KW-0997">Cell inner membrane</keyword>
<keyword evidence="7 8" id="KW-0472">Membrane</keyword>
<dbReference type="PANTHER" id="PTHR37484:SF1">
    <property type="entry name" value="ROD SHAPE-DETERMINING PROTEIN MRED"/>
    <property type="match status" value="1"/>
</dbReference>
<dbReference type="GO" id="GO:0005886">
    <property type="term" value="C:plasma membrane"/>
    <property type="evidence" value="ECO:0007669"/>
    <property type="project" value="UniProtKB-SubCell"/>
</dbReference>
<keyword evidence="11" id="KW-1185">Reference proteome</keyword>
<evidence type="ECO:0000256" key="8">
    <source>
        <dbReference type="PIRNR" id="PIRNR018472"/>
    </source>
</evidence>
<keyword evidence="4 9" id="KW-0812">Transmembrane</keyword>
<evidence type="ECO:0000256" key="2">
    <source>
        <dbReference type="ARBA" id="ARBA00007776"/>
    </source>
</evidence>
<feature type="transmembrane region" description="Helical" evidence="9">
    <location>
        <begin position="130"/>
        <end position="150"/>
    </location>
</feature>
<dbReference type="EMBL" id="JABVCQ010000036">
    <property type="protein sequence ID" value="MBB1127122.1"/>
    <property type="molecule type" value="Genomic_DNA"/>
</dbReference>
<accession>A0A839HPH4</accession>
<evidence type="ECO:0000256" key="4">
    <source>
        <dbReference type="ARBA" id="ARBA00022692"/>
    </source>
</evidence>
<dbReference type="PANTHER" id="PTHR37484">
    <property type="entry name" value="ROD SHAPE-DETERMINING PROTEIN MRED"/>
    <property type="match status" value="1"/>
</dbReference>
<feature type="transmembrane region" description="Helical" evidence="9">
    <location>
        <begin position="36"/>
        <end position="59"/>
    </location>
</feature>
<dbReference type="GO" id="GO:0008360">
    <property type="term" value="P:regulation of cell shape"/>
    <property type="evidence" value="ECO:0007669"/>
    <property type="project" value="UniProtKB-UniRule"/>
</dbReference>
<dbReference type="InterPro" id="IPR007227">
    <property type="entry name" value="Cell_shape_determining_MreD"/>
</dbReference>
<name>A0A839HPH4_9GAMM</name>
<dbReference type="AlphaFoldDB" id="A0A839HPH4"/>
<comment type="function">
    <text evidence="8">Involved in formation of the rod shape of the cell. May also contribute to regulation of formation of penicillin-binding proteins.</text>
</comment>
<proteinExistence type="inferred from homology"/>
<dbReference type="Pfam" id="PF04093">
    <property type="entry name" value="MreD"/>
    <property type="match status" value="1"/>
</dbReference>
<comment type="subcellular location">
    <subcellularLocation>
        <location evidence="8">Cell inner membrane</location>
    </subcellularLocation>
    <subcellularLocation>
        <location evidence="1">Cell membrane</location>
        <topology evidence="1">Multi-pass membrane protein</topology>
    </subcellularLocation>
</comment>
<evidence type="ECO:0000313" key="10">
    <source>
        <dbReference type="EMBL" id="MBB1127122.1"/>
    </source>
</evidence>
<dbReference type="Proteomes" id="UP000548632">
    <property type="component" value="Unassembled WGS sequence"/>
</dbReference>
<reference evidence="10 11" key="1">
    <citation type="journal article" date="2020" name="Arch. Microbiol.">
        <title>The genome sequence of the giant phototrophic gammaproteobacterium Thiospirillum jenense gives insight into its physiological properties and phylogenetic relationships.</title>
        <authorList>
            <person name="Imhoff J.F."/>
            <person name="Meyer T.E."/>
            <person name="Kyndt J.A."/>
        </authorList>
    </citation>
    <scope>NUCLEOTIDE SEQUENCE [LARGE SCALE GENOMIC DNA]</scope>
    <source>
        <strain evidence="10 11">DSM 216</strain>
    </source>
</reference>
<protein>
    <recommendedName>
        <fullName evidence="8">Rod shape-determining protein MreD</fullName>
    </recommendedName>
</protein>
<dbReference type="PIRSF" id="PIRSF018472">
    <property type="entry name" value="MreD_proteobac"/>
    <property type="match status" value="1"/>
</dbReference>
<evidence type="ECO:0000256" key="1">
    <source>
        <dbReference type="ARBA" id="ARBA00004651"/>
    </source>
</evidence>
<keyword evidence="6 9" id="KW-1133">Transmembrane helix</keyword>
<dbReference type="RefSeq" id="WP_182584748.1">
    <property type="nucleotide sequence ID" value="NZ_JABVCQ010000036.1"/>
</dbReference>
<comment type="caution">
    <text evidence="10">The sequence shown here is derived from an EMBL/GenBank/DDBJ whole genome shotgun (WGS) entry which is preliminary data.</text>
</comment>
<evidence type="ECO:0000256" key="7">
    <source>
        <dbReference type="ARBA" id="ARBA00023136"/>
    </source>
</evidence>
<keyword evidence="3 8" id="KW-1003">Cell membrane</keyword>
<feature type="transmembrane region" description="Helical" evidence="9">
    <location>
        <begin position="102"/>
        <end position="124"/>
    </location>
</feature>
<evidence type="ECO:0000256" key="5">
    <source>
        <dbReference type="ARBA" id="ARBA00022960"/>
    </source>
</evidence>
<organism evidence="10 11">
    <name type="scientific">Thiospirillum jenense</name>
    <dbReference type="NCBI Taxonomy" id="1653858"/>
    <lineage>
        <taxon>Bacteria</taxon>
        <taxon>Pseudomonadati</taxon>
        <taxon>Pseudomonadota</taxon>
        <taxon>Gammaproteobacteria</taxon>
        <taxon>Chromatiales</taxon>
        <taxon>Chromatiaceae</taxon>
        <taxon>Thiospirillum</taxon>
    </lineage>
</organism>